<dbReference type="HOGENOM" id="CLU_085055_2_0_3"/>
<organism evidence="2 3">
    <name type="scientific">Crinalium epipsammum PCC 9333</name>
    <dbReference type="NCBI Taxonomy" id="1173022"/>
    <lineage>
        <taxon>Bacteria</taxon>
        <taxon>Bacillati</taxon>
        <taxon>Cyanobacteriota</taxon>
        <taxon>Cyanophyceae</taxon>
        <taxon>Gomontiellales</taxon>
        <taxon>Gomontiellaceae</taxon>
        <taxon>Crinalium</taxon>
    </lineage>
</organism>
<dbReference type="Proteomes" id="UP000010472">
    <property type="component" value="Chromosome"/>
</dbReference>
<protein>
    <submittedName>
        <fullName evidence="2">Plasmid pRiA4b ORF-3 family protein</fullName>
    </submittedName>
</protein>
<accession>K9VUL9</accession>
<sequence>MSDSPEPVNYQLKVVLLGISPMIWRRILVLSDSTIEDLHYTLQISMGWEDIHLHHFIIHGKQYGVTQPGGTTFSTRACEVKLSTFGWQLKEKFLYEYDFSICPSMGTWRYWWRHQIRLEAISAAQAKQTYPVCTGGKGVCPPEDCGGAWGFMETRQEYSGWHILERFGSMLEEEDWTEYREELCQLQTWLLVDQNHFDRAQVNSRLQQYASRDKELMLYEQGIG</sequence>
<dbReference type="AlphaFoldDB" id="K9VUL9"/>
<name>K9VUL9_9CYAN</name>
<evidence type="ECO:0000259" key="1">
    <source>
        <dbReference type="Pfam" id="PF07929"/>
    </source>
</evidence>
<dbReference type="KEGG" id="cep:Cri9333_0271"/>
<dbReference type="InterPro" id="IPR024047">
    <property type="entry name" value="MM3350-like_sf"/>
</dbReference>
<dbReference type="eggNOG" id="COG4974">
    <property type="taxonomic scope" value="Bacteria"/>
</dbReference>
<feature type="domain" description="Plasmid pRiA4b Orf3-like" evidence="1">
    <location>
        <begin position="10"/>
        <end position="156"/>
    </location>
</feature>
<gene>
    <name evidence="2" type="ORF">Cri9333_0271</name>
</gene>
<dbReference type="PATRIC" id="fig|1173022.3.peg.292"/>
<dbReference type="Gene3D" id="3.10.290.30">
    <property type="entry name" value="MM3350-like"/>
    <property type="match status" value="1"/>
</dbReference>
<dbReference type="Pfam" id="PF07929">
    <property type="entry name" value="PRiA4_ORF3"/>
    <property type="match status" value="1"/>
</dbReference>
<dbReference type="OrthoDB" id="9801392at2"/>
<proteinExistence type="predicted"/>
<dbReference type="EMBL" id="CP003620">
    <property type="protein sequence ID" value="AFZ11259.1"/>
    <property type="molecule type" value="Genomic_DNA"/>
</dbReference>
<evidence type="ECO:0000313" key="3">
    <source>
        <dbReference type="Proteomes" id="UP000010472"/>
    </source>
</evidence>
<dbReference type="InterPro" id="IPR012912">
    <property type="entry name" value="Plasmid_pRiA4b_Orf3-like"/>
</dbReference>
<keyword evidence="3" id="KW-1185">Reference proteome</keyword>
<dbReference type="SUPFAM" id="SSF159941">
    <property type="entry name" value="MM3350-like"/>
    <property type="match status" value="1"/>
</dbReference>
<dbReference type="RefSeq" id="WP_015201401.1">
    <property type="nucleotide sequence ID" value="NC_019753.1"/>
</dbReference>
<dbReference type="PANTHER" id="PTHR41878">
    <property type="entry name" value="LEXA REPRESSOR-RELATED"/>
    <property type="match status" value="1"/>
</dbReference>
<reference evidence="2 3" key="1">
    <citation type="submission" date="2012-06" db="EMBL/GenBank/DDBJ databases">
        <title>Finished chromosome of genome of Crinalium epipsammum PCC 9333.</title>
        <authorList>
            <consortium name="US DOE Joint Genome Institute"/>
            <person name="Gugger M."/>
            <person name="Coursin T."/>
            <person name="Rippka R."/>
            <person name="Tandeau De Marsac N."/>
            <person name="Huntemann M."/>
            <person name="Wei C.-L."/>
            <person name="Han J."/>
            <person name="Detter J.C."/>
            <person name="Han C."/>
            <person name="Tapia R."/>
            <person name="Davenport K."/>
            <person name="Daligault H."/>
            <person name="Erkkila T."/>
            <person name="Gu W."/>
            <person name="Munk A.C.C."/>
            <person name="Teshima H."/>
            <person name="Xu Y."/>
            <person name="Chain P."/>
            <person name="Chen A."/>
            <person name="Krypides N."/>
            <person name="Mavromatis K."/>
            <person name="Markowitz V."/>
            <person name="Szeto E."/>
            <person name="Ivanova N."/>
            <person name="Mikhailova N."/>
            <person name="Ovchinnikova G."/>
            <person name="Pagani I."/>
            <person name="Pati A."/>
            <person name="Goodwin L."/>
            <person name="Peters L."/>
            <person name="Pitluck S."/>
            <person name="Woyke T."/>
            <person name="Kerfeld C."/>
        </authorList>
    </citation>
    <scope>NUCLEOTIDE SEQUENCE [LARGE SCALE GENOMIC DNA]</scope>
    <source>
        <strain evidence="2 3">PCC 9333</strain>
    </source>
</reference>
<dbReference type="STRING" id="1173022.Cri9333_0271"/>
<evidence type="ECO:0000313" key="2">
    <source>
        <dbReference type="EMBL" id="AFZ11259.1"/>
    </source>
</evidence>
<dbReference type="PANTHER" id="PTHR41878:SF1">
    <property type="entry name" value="TNPR PROTEIN"/>
    <property type="match status" value="1"/>
</dbReference>